<name>A0A9C7F8N1_9VIRU</name>
<dbReference type="EMBL" id="LC738885">
    <property type="protein sequence ID" value="BDT63570.1"/>
    <property type="molecule type" value="Genomic_DNA"/>
</dbReference>
<feature type="region of interest" description="Disordered" evidence="1">
    <location>
        <begin position="338"/>
        <end position="400"/>
    </location>
</feature>
<feature type="compositionally biased region" description="Basic and acidic residues" evidence="1">
    <location>
        <begin position="19"/>
        <end position="39"/>
    </location>
</feature>
<organism evidence="2">
    <name type="scientific">Pasiphaea japonica whispovirus</name>
    <dbReference type="NCBI Taxonomy" id="2984286"/>
    <lineage>
        <taxon>Viruses</taxon>
        <taxon>Viruses incertae sedis</taxon>
        <taxon>Naldaviricetes</taxon>
        <taxon>Nimaviridae</taxon>
        <taxon>Whispovirus</taxon>
    </lineage>
</organism>
<evidence type="ECO:0000313" key="2">
    <source>
        <dbReference type="EMBL" id="BDT63570.1"/>
    </source>
</evidence>
<feature type="compositionally biased region" description="Polar residues" evidence="1">
    <location>
        <begin position="1"/>
        <end position="14"/>
    </location>
</feature>
<accession>A0A9C7F8N1</accession>
<protein>
    <submittedName>
        <fullName evidence="2">Wsv260-like protein</fullName>
    </submittedName>
</protein>
<feature type="compositionally biased region" description="Basic and acidic residues" evidence="1">
    <location>
        <begin position="338"/>
        <end position="355"/>
    </location>
</feature>
<evidence type="ECO:0000256" key="1">
    <source>
        <dbReference type="SAM" id="MobiDB-lite"/>
    </source>
</evidence>
<proteinExistence type="predicted"/>
<feature type="region of interest" description="Disordered" evidence="1">
    <location>
        <begin position="1"/>
        <end position="56"/>
    </location>
</feature>
<reference evidence="2" key="1">
    <citation type="submission" date="2022-10" db="EMBL/GenBank/DDBJ databases">
        <title>Genome sequences of endogenous nimaviruses in decapod crustaceans.</title>
        <authorList>
            <person name="Kawato S."/>
            <person name="Nozaki R."/>
            <person name="Kondo H."/>
            <person name="Hirono I."/>
        </authorList>
    </citation>
    <scope>NUCLEOTIDE SEQUENCE</scope>
    <source>
        <strain evidence="2">Toyama2020</strain>
    </source>
</reference>
<sequence>MENNNGNTSPSVSFSDEPDTIHHYKSDNKPISDFENDKKSVKKNRQRTSSQNIIDYKPEQDNELIMKDKINEFKKEIDDFAKTLTPEVLAETVKMSTNENIENLGIKNVLSGVPNNGRASLSPTHYCNECVSRIESYIEKHDFSDAVIQHSCDNIEDEDKENKPLFINDKRRLANTFLDNLKLQFYDHITIQGFNENAMNRGGLMYGTPLSDASVIDCVDEDDEIREKIYGGNTETNMFDTLAGEEVVAAAQSTGICMSVVNTNHAKMSENSHMTHRQVLKENIEIDKIRKACSCFKSNEWYTNRERKCIEAQYNLKQKLLIESDVYQLNDIEKKEDEAKKKNLEKPLHDNDTDNRGCSVSNDEEDDGNQEKFAETEEVTEQTPTVYKNGDNDDGGSSISDISDCDSTTSAFTYTIENDNKATEDRTRWKNDWAFRPGSNIKEVETVDEFDNDYWSKLRTASCCLSICRHDEKCIANELNKKNILSAIRFVALSPGEYNENETIRSTCQPPNHYTVISNPDTTLMFSLGSSTYECLGSTNLIANYCHEDVSSSSSMCSISSLSSSSLPPNPYTSKVINAKVYTTIQTIAFPFCRASMPISNIDYADKYGYYKTSRIQLPSDFTGHYNDCSNMWRATLYNNMTENLCASEFNKGSKNASEMSAINYTTVLVKDDSGDLSGNYLKGYKKKNNKFHCNNHDNNYAAKNAALALQNIATNAKQLQVKTGELMMGPLKTQLVEYKTNTEKIKLLMAESTTSHQEGRMKGICDESLEKFKITANTISRCDMWLKQMVRDIRSTYKYMYLYIPNFKNCISINEEEFVSMFYTV</sequence>